<keyword evidence="3" id="KW-1185">Reference proteome</keyword>
<proteinExistence type="predicted"/>
<dbReference type="PANTHER" id="PTHR33840:SF16">
    <property type="entry name" value="DUF2235 DOMAIN-CONTAINING PROTEIN"/>
    <property type="match status" value="1"/>
</dbReference>
<accession>A0A9W4HIK8</accession>
<evidence type="ECO:0000313" key="2">
    <source>
        <dbReference type="EMBL" id="CAG8023640.1"/>
    </source>
</evidence>
<dbReference type="AlphaFoldDB" id="A0A9W4HIK8"/>
<dbReference type="Proteomes" id="UP001153618">
    <property type="component" value="Unassembled WGS sequence"/>
</dbReference>
<sequence length="599" mass="67661">MHTVPTMSPPEPSRKRIILCCDGSGQSAVSGEASIPSNVTRLCRAINSVAATDRTWQQVVWYDSGVGTNSAGQIPASKDLEGNVIEAYNFCVLNWNPGDQILCFGFSRGAYTARAIAGLISDLGICSKVDIQDFPVIWKLYKSGHPAVTGERFYGSDAYFEWQDGKPADPQPVERFGERIVWESVGRGEWARPGSREVEVVGVFDTVGALGFPEVFGYEVPKWLTWTDKPEWHNVGLSPNIKHAFQALALDEHRAAFTPTLFYVPTVEKTTPEDISKQQNLHKVATKTWLDLLLTEKPSTEDIKRVLKLKNEAARKLLDLEDSQKERPKLVQVWFPGNHINIGGGSTLTLENKGNMEEMSNIVFAWMLDQIKGFVSLNDEVLQKDQIARRARLAKINKDLHRYTEHNGQLQNESWSKWLQRGGEWVASSILHPLTPSNKPAYMSERIYTWGLGDLPDNFGILYVANGSRPRTPGRYAIVNGQKLGETFERIHPVVGYRVEQTKNEVKSKQYRPIWFAGDSYERQKKGCSYEYRLRYPGMSSHEVLPEWQISADANSYERLVIEGDAAYDYVDALDVELGRKIKTSRSRTWSRELISHTG</sequence>
<reference evidence="2" key="1">
    <citation type="submission" date="2021-07" db="EMBL/GenBank/DDBJ databases">
        <authorList>
            <person name="Branca A.L. A."/>
        </authorList>
    </citation>
    <scope>NUCLEOTIDE SEQUENCE</scope>
</reference>
<organism evidence="2 3">
    <name type="scientific">Penicillium olsonii</name>
    <dbReference type="NCBI Taxonomy" id="99116"/>
    <lineage>
        <taxon>Eukaryota</taxon>
        <taxon>Fungi</taxon>
        <taxon>Dikarya</taxon>
        <taxon>Ascomycota</taxon>
        <taxon>Pezizomycotina</taxon>
        <taxon>Eurotiomycetes</taxon>
        <taxon>Eurotiomycetidae</taxon>
        <taxon>Eurotiales</taxon>
        <taxon>Aspergillaceae</taxon>
        <taxon>Penicillium</taxon>
    </lineage>
</organism>
<dbReference type="InterPro" id="IPR018712">
    <property type="entry name" value="Tle1-like_cat"/>
</dbReference>
<dbReference type="PANTHER" id="PTHR33840">
    <property type="match status" value="1"/>
</dbReference>
<evidence type="ECO:0000313" key="3">
    <source>
        <dbReference type="Proteomes" id="UP001153618"/>
    </source>
</evidence>
<name>A0A9W4HIK8_PENOL</name>
<dbReference type="Pfam" id="PF09994">
    <property type="entry name" value="T6SS_Tle1-like_cat"/>
    <property type="match status" value="1"/>
</dbReference>
<comment type="caution">
    <text evidence="2">The sequence shown here is derived from an EMBL/GenBank/DDBJ whole genome shotgun (WGS) entry which is preliminary data.</text>
</comment>
<gene>
    <name evidence="2" type="ORF">POLS_LOCUS2479</name>
</gene>
<protein>
    <recommendedName>
        <fullName evidence="1">T6SS Phospholipase effector Tle1-like catalytic domain-containing protein</fullName>
    </recommendedName>
</protein>
<dbReference type="OrthoDB" id="3057168at2759"/>
<dbReference type="EMBL" id="CAJVOS010000015">
    <property type="protein sequence ID" value="CAG8023640.1"/>
    <property type="molecule type" value="Genomic_DNA"/>
</dbReference>
<evidence type="ECO:0000259" key="1">
    <source>
        <dbReference type="Pfam" id="PF09994"/>
    </source>
</evidence>
<feature type="domain" description="T6SS Phospholipase effector Tle1-like catalytic" evidence="1">
    <location>
        <begin position="15"/>
        <end position="370"/>
    </location>
</feature>